<sequence length="66" mass="7557">MWQNSLMDFAPGNFDCEFHPTPGIGAIRKFKSKPVFQIPVVLRCWICVPRIQLTVSTERLSFSLVC</sequence>
<comment type="caution">
    <text evidence="1">The sequence shown here is derived from an EMBL/GenBank/DDBJ whole genome shotgun (WGS) entry which is preliminary data.</text>
</comment>
<evidence type="ECO:0000313" key="1">
    <source>
        <dbReference type="EMBL" id="CAK1544594.1"/>
    </source>
</evidence>
<organism evidence="1 2">
    <name type="scientific">Leptosia nina</name>
    <dbReference type="NCBI Taxonomy" id="320188"/>
    <lineage>
        <taxon>Eukaryota</taxon>
        <taxon>Metazoa</taxon>
        <taxon>Ecdysozoa</taxon>
        <taxon>Arthropoda</taxon>
        <taxon>Hexapoda</taxon>
        <taxon>Insecta</taxon>
        <taxon>Pterygota</taxon>
        <taxon>Neoptera</taxon>
        <taxon>Endopterygota</taxon>
        <taxon>Lepidoptera</taxon>
        <taxon>Glossata</taxon>
        <taxon>Ditrysia</taxon>
        <taxon>Papilionoidea</taxon>
        <taxon>Pieridae</taxon>
        <taxon>Pierinae</taxon>
        <taxon>Leptosia</taxon>
    </lineage>
</organism>
<proteinExistence type="predicted"/>
<dbReference type="Proteomes" id="UP001497472">
    <property type="component" value="Unassembled WGS sequence"/>
</dbReference>
<dbReference type="EMBL" id="CAVLEF010000005">
    <property type="protein sequence ID" value="CAK1544594.1"/>
    <property type="molecule type" value="Genomic_DNA"/>
</dbReference>
<reference evidence="1 2" key="1">
    <citation type="submission" date="2023-11" db="EMBL/GenBank/DDBJ databases">
        <authorList>
            <person name="Okamura Y."/>
        </authorList>
    </citation>
    <scope>NUCLEOTIDE SEQUENCE [LARGE SCALE GENOMIC DNA]</scope>
</reference>
<protein>
    <submittedName>
        <fullName evidence="1">Uncharacterized protein</fullName>
    </submittedName>
</protein>
<keyword evidence="2" id="KW-1185">Reference proteome</keyword>
<gene>
    <name evidence="1" type="ORF">LNINA_LOCUS4324</name>
</gene>
<name>A0AAV1J654_9NEOP</name>
<accession>A0AAV1J654</accession>
<evidence type="ECO:0000313" key="2">
    <source>
        <dbReference type="Proteomes" id="UP001497472"/>
    </source>
</evidence>
<dbReference type="AlphaFoldDB" id="A0AAV1J654"/>